<dbReference type="PANTHER" id="PTHR43875:SF15">
    <property type="entry name" value="TREHALOSE IMPORT ATP-BINDING PROTEIN SUGC"/>
    <property type="match status" value="1"/>
</dbReference>
<dbReference type="PROSITE" id="PS00211">
    <property type="entry name" value="ABC_TRANSPORTER_1"/>
    <property type="match status" value="1"/>
</dbReference>
<keyword evidence="6 10" id="KW-0067">ATP-binding</keyword>
<dbReference type="FunFam" id="3.40.50.300:FF:000042">
    <property type="entry name" value="Maltose/maltodextrin ABC transporter, ATP-binding protein"/>
    <property type="match status" value="1"/>
</dbReference>
<dbReference type="InterPro" id="IPR003439">
    <property type="entry name" value="ABC_transporter-like_ATP-bd"/>
</dbReference>
<comment type="subcellular location">
    <subcellularLocation>
        <location evidence="1">Cell inner membrane</location>
        <topology evidence="1">Peripheral membrane protein</topology>
    </subcellularLocation>
</comment>
<keyword evidence="5" id="KW-0547">Nucleotide-binding</keyword>
<feature type="domain" description="ABC transporter" evidence="9">
    <location>
        <begin position="16"/>
        <end position="246"/>
    </location>
</feature>
<dbReference type="RefSeq" id="WP_010911634.1">
    <property type="nucleotide sequence ID" value="NZ_LZTH01000001.1"/>
</dbReference>
<dbReference type="InterPro" id="IPR017871">
    <property type="entry name" value="ABC_transporter-like_CS"/>
</dbReference>
<evidence type="ECO:0000256" key="8">
    <source>
        <dbReference type="ARBA" id="ARBA00023136"/>
    </source>
</evidence>
<dbReference type="AlphaFoldDB" id="A0A1A5JM49"/>
<dbReference type="InterPro" id="IPR008995">
    <property type="entry name" value="Mo/tungstate-bd_C_term_dom"/>
</dbReference>
<evidence type="ECO:0000313" key="10">
    <source>
        <dbReference type="EMBL" id="OBP83531.1"/>
    </source>
</evidence>
<dbReference type="GeneID" id="66681944"/>
<evidence type="ECO:0000256" key="1">
    <source>
        <dbReference type="ARBA" id="ARBA00004417"/>
    </source>
</evidence>
<sequence>MTQTSPRASAGKGIALRLDGLSKAYGSVRAINDLSFAVDEGRFFVLFGPSSVGKTTTLRTIAGLVQADSGTLEIGGRDMTHAPIAGRGISMVFQSFALYPHLTVYDNLAYPLREEKAARAEIDKRVKETAEILKLTHRLKAKPATLSGGEQQRVALGRSLIRRPKILLLDEPLTNLDAKLRHETRAELKRLHRQFGMTVIYATPDELEALSMGETIAVMRDGGIVQIGTPDELYEQPIHTYVASKIGSPHMNLFTASVRADTRSFDTPLGTLVPATAPKTADAGEAALIGIRPSDIRLAAKGEAGVASKVHLVEPLGDITIVSVEAGGEMLRMVLPEAIAASIRTGDSASIAIDNRKIHVFRAVSGQAMT</sequence>
<evidence type="ECO:0000313" key="11">
    <source>
        <dbReference type="Proteomes" id="UP000093748"/>
    </source>
</evidence>
<evidence type="ECO:0000256" key="6">
    <source>
        <dbReference type="ARBA" id="ARBA00022840"/>
    </source>
</evidence>
<dbReference type="Proteomes" id="UP000093748">
    <property type="component" value="Unassembled WGS sequence"/>
</dbReference>
<comment type="caution">
    <text evidence="10">The sequence shown here is derived from an EMBL/GenBank/DDBJ whole genome shotgun (WGS) entry which is preliminary data.</text>
</comment>
<dbReference type="InterPro" id="IPR003593">
    <property type="entry name" value="AAA+_ATPase"/>
</dbReference>
<dbReference type="Gene3D" id="2.40.50.140">
    <property type="entry name" value="Nucleic acid-binding proteins"/>
    <property type="match status" value="1"/>
</dbReference>
<dbReference type="InterPro" id="IPR012340">
    <property type="entry name" value="NA-bd_OB-fold"/>
</dbReference>
<evidence type="ECO:0000256" key="3">
    <source>
        <dbReference type="ARBA" id="ARBA00022448"/>
    </source>
</evidence>
<keyword evidence="3" id="KW-0813">Transport</keyword>
<dbReference type="InterPro" id="IPR047641">
    <property type="entry name" value="ABC_transpr_MalK/UgpC-like"/>
</dbReference>
<dbReference type="GO" id="GO:0140359">
    <property type="term" value="F:ABC-type transporter activity"/>
    <property type="evidence" value="ECO:0007669"/>
    <property type="project" value="UniProtKB-ARBA"/>
</dbReference>
<dbReference type="Pfam" id="PF08402">
    <property type="entry name" value="TOBE_2"/>
    <property type="match status" value="1"/>
</dbReference>
<keyword evidence="8" id="KW-0472">Membrane</keyword>
<dbReference type="Gene3D" id="3.40.50.300">
    <property type="entry name" value="P-loop containing nucleotide triphosphate hydrolases"/>
    <property type="match status" value="1"/>
</dbReference>
<organism evidence="10 11">
    <name type="scientific">Rhizobium loti</name>
    <name type="common">Mesorhizobium loti</name>
    <dbReference type="NCBI Taxonomy" id="381"/>
    <lineage>
        <taxon>Bacteria</taxon>
        <taxon>Pseudomonadati</taxon>
        <taxon>Pseudomonadota</taxon>
        <taxon>Alphaproteobacteria</taxon>
        <taxon>Hyphomicrobiales</taxon>
        <taxon>Phyllobacteriaceae</taxon>
        <taxon>Mesorhizobium</taxon>
    </lineage>
</organism>
<dbReference type="GO" id="GO:0016887">
    <property type="term" value="F:ATP hydrolysis activity"/>
    <property type="evidence" value="ECO:0007669"/>
    <property type="project" value="InterPro"/>
</dbReference>
<dbReference type="Gene3D" id="2.40.50.100">
    <property type="match status" value="1"/>
</dbReference>
<dbReference type="GO" id="GO:0005524">
    <property type="term" value="F:ATP binding"/>
    <property type="evidence" value="ECO:0007669"/>
    <property type="project" value="UniProtKB-KW"/>
</dbReference>
<evidence type="ECO:0000256" key="7">
    <source>
        <dbReference type="ARBA" id="ARBA00022967"/>
    </source>
</evidence>
<accession>A0A1A5JM49</accession>
<gene>
    <name evidence="10" type="ORF">BAE39_08770</name>
</gene>
<proteinExistence type="inferred from homology"/>
<protein>
    <submittedName>
        <fullName evidence="10">Sugar ABC transporter ATP-binding protein</fullName>
    </submittedName>
</protein>
<keyword evidence="7" id="KW-1278">Translocase</keyword>
<name>A0A1A5JM49_RHILI</name>
<keyword evidence="4" id="KW-1003">Cell membrane</keyword>
<dbReference type="PANTHER" id="PTHR43875">
    <property type="entry name" value="MALTODEXTRIN IMPORT ATP-BINDING PROTEIN MSMX"/>
    <property type="match status" value="1"/>
</dbReference>
<evidence type="ECO:0000256" key="4">
    <source>
        <dbReference type="ARBA" id="ARBA00022475"/>
    </source>
</evidence>
<dbReference type="InterPro" id="IPR027417">
    <property type="entry name" value="P-loop_NTPase"/>
</dbReference>
<dbReference type="Pfam" id="PF00005">
    <property type="entry name" value="ABC_tran"/>
    <property type="match status" value="1"/>
</dbReference>
<dbReference type="EMBL" id="LZTJ01000001">
    <property type="protein sequence ID" value="OBP83531.1"/>
    <property type="molecule type" value="Genomic_DNA"/>
</dbReference>
<dbReference type="OrthoDB" id="8045093at2"/>
<dbReference type="InterPro" id="IPR013611">
    <property type="entry name" value="Transp-assoc_OB_typ2"/>
</dbReference>
<reference evidence="11" key="1">
    <citation type="submission" date="2016-06" db="EMBL/GenBank/DDBJ databases">
        <title>NZP2037 Pacbio-Illumina hybrid assembly.</title>
        <authorList>
            <person name="Ramsay J.P."/>
        </authorList>
    </citation>
    <scope>NUCLEOTIDE SEQUENCE [LARGE SCALE GENOMIC DNA]</scope>
    <source>
        <strain evidence="11">R7ANS::ICEMlSym2042</strain>
    </source>
</reference>
<evidence type="ECO:0000256" key="2">
    <source>
        <dbReference type="ARBA" id="ARBA00005417"/>
    </source>
</evidence>
<dbReference type="PROSITE" id="PS50893">
    <property type="entry name" value="ABC_TRANSPORTER_2"/>
    <property type="match status" value="1"/>
</dbReference>
<dbReference type="SMART" id="SM00382">
    <property type="entry name" value="AAA"/>
    <property type="match status" value="1"/>
</dbReference>
<dbReference type="SUPFAM" id="SSF50331">
    <property type="entry name" value="MOP-like"/>
    <property type="match status" value="1"/>
</dbReference>
<evidence type="ECO:0000259" key="9">
    <source>
        <dbReference type="PROSITE" id="PS50893"/>
    </source>
</evidence>
<dbReference type="GO" id="GO:0055052">
    <property type="term" value="C:ATP-binding cassette (ABC) transporter complex, substrate-binding subunit-containing"/>
    <property type="evidence" value="ECO:0007669"/>
    <property type="project" value="TreeGrafter"/>
</dbReference>
<dbReference type="SUPFAM" id="SSF52540">
    <property type="entry name" value="P-loop containing nucleoside triphosphate hydrolases"/>
    <property type="match status" value="1"/>
</dbReference>
<comment type="similarity">
    <text evidence="2">Belongs to the ABC transporter superfamily.</text>
</comment>
<evidence type="ECO:0000256" key="5">
    <source>
        <dbReference type="ARBA" id="ARBA00022741"/>
    </source>
</evidence>